<dbReference type="STRING" id="447.Lboz_2948"/>
<dbReference type="RefSeq" id="WP_058460523.1">
    <property type="nucleotide sequence ID" value="NZ_CAAAIY010000011.1"/>
</dbReference>
<comment type="caution">
    <text evidence="2">The sequence shown here is derived from an EMBL/GenBank/DDBJ whole genome shotgun (WGS) entry which is preliminary data.</text>
</comment>
<organism evidence="2 3">
    <name type="scientific">Legionella bozemanae</name>
    <name type="common">Fluoribacter bozemanae</name>
    <dbReference type="NCBI Taxonomy" id="447"/>
    <lineage>
        <taxon>Bacteria</taxon>
        <taxon>Pseudomonadati</taxon>
        <taxon>Pseudomonadota</taxon>
        <taxon>Gammaproteobacteria</taxon>
        <taxon>Legionellales</taxon>
        <taxon>Legionellaceae</taxon>
        <taxon>Legionella</taxon>
    </lineage>
</organism>
<sequence length="520" mass="59139">MPQERDEENKDWLIELMQETGYHPDPGGMCFGVANMGMQAILAEELVLFEDRFEELIAIHGELEGIRKAIDILEEEAVNPTEKLNGDAKKTLIATLELEETLRAMRKEWSTHLLGVEKIEFGKLREELNKKENEFLYTIYVKQQLENCRNALEKFKAELTHPQNDYMAFFEGVEIYQQPRLHLPLFEKATQLKQDTLLSAPLVLSQKLEQSGGVSRINTFMGAYNSDELFKYFSTLKNELQGIQKPIVFILGSSDHAITVGYDPAADQWQLINSGREPERIPGNKVQEISRRVFNAFSTGSQCAFVTNVYCNKANEEDFKKRMTAWEQQPEFQEIHRIDARKATRSGAHLLFLAALDNDPVMVKNLIKEGVNPALVADEEGNTPILTAIYYNHIDVLKELLACPAKITMSLDVQADSLYQFARNAQLDERIMDELVKKKIGLAQPNDSTAVSVTLHELATALGHTEISNLLEQYEKQDKSAKTSSDHCVFFKSEEYLSKRPSVDVANPEEKKPVDPFDHH</sequence>
<name>A0A0W0RK03_LEGBO</name>
<dbReference type="OrthoDB" id="5653294at2"/>
<protein>
    <submittedName>
        <fullName evidence="2">Ankyrin repeats (3 copies)</fullName>
    </submittedName>
</protein>
<dbReference type="PATRIC" id="fig|447.4.peg.3147"/>
<dbReference type="SMART" id="SM00248">
    <property type="entry name" value="ANK"/>
    <property type="match status" value="2"/>
</dbReference>
<dbReference type="AlphaFoldDB" id="A0A0W0RK03"/>
<evidence type="ECO:0000313" key="2">
    <source>
        <dbReference type="EMBL" id="KTC71371.1"/>
    </source>
</evidence>
<dbReference type="EMBL" id="LNXU01000032">
    <property type="protein sequence ID" value="KTC71371.1"/>
    <property type="molecule type" value="Genomic_DNA"/>
</dbReference>
<evidence type="ECO:0000256" key="1">
    <source>
        <dbReference type="SAM" id="MobiDB-lite"/>
    </source>
</evidence>
<evidence type="ECO:0000313" key="3">
    <source>
        <dbReference type="Proteomes" id="UP000054695"/>
    </source>
</evidence>
<reference evidence="2 3" key="1">
    <citation type="submission" date="2015-11" db="EMBL/GenBank/DDBJ databases">
        <title>Genomic analysis of 38 Legionella species identifies large and diverse effector repertoires.</title>
        <authorList>
            <person name="Burstein D."/>
            <person name="Amaro F."/>
            <person name="Zusman T."/>
            <person name="Lifshitz Z."/>
            <person name="Cohen O."/>
            <person name="Gilbert J.A."/>
            <person name="Pupko T."/>
            <person name="Shuman H.A."/>
            <person name="Segal G."/>
        </authorList>
    </citation>
    <scope>NUCLEOTIDE SEQUENCE [LARGE SCALE GENOMIC DNA]</scope>
    <source>
        <strain evidence="2 3">WIGA</strain>
    </source>
</reference>
<dbReference type="Proteomes" id="UP000054695">
    <property type="component" value="Unassembled WGS sequence"/>
</dbReference>
<feature type="region of interest" description="Disordered" evidence="1">
    <location>
        <begin position="499"/>
        <end position="520"/>
    </location>
</feature>
<dbReference type="Gene3D" id="1.25.40.20">
    <property type="entry name" value="Ankyrin repeat-containing domain"/>
    <property type="match status" value="1"/>
</dbReference>
<proteinExistence type="predicted"/>
<keyword evidence="3" id="KW-1185">Reference proteome</keyword>
<dbReference type="InterPro" id="IPR036770">
    <property type="entry name" value="Ankyrin_rpt-contain_sf"/>
</dbReference>
<gene>
    <name evidence="2" type="ORF">Lboz_2948</name>
</gene>
<accession>A0A0W0RK03</accession>
<dbReference type="SUPFAM" id="SSF48403">
    <property type="entry name" value="Ankyrin repeat"/>
    <property type="match status" value="1"/>
</dbReference>
<dbReference type="InterPro" id="IPR002110">
    <property type="entry name" value="Ankyrin_rpt"/>
</dbReference>
<dbReference type="Pfam" id="PF12796">
    <property type="entry name" value="Ank_2"/>
    <property type="match status" value="1"/>
</dbReference>